<feature type="domain" description="Helicase C-terminal" evidence="12">
    <location>
        <begin position="362"/>
        <end position="536"/>
    </location>
</feature>
<dbReference type="Pfam" id="PF13959">
    <property type="entry name" value="CTE_SPB4"/>
    <property type="match status" value="1"/>
</dbReference>
<evidence type="ECO:0000256" key="10">
    <source>
        <dbReference type="SAM" id="MobiDB-lite"/>
    </source>
</evidence>
<dbReference type="SMART" id="SM00490">
    <property type="entry name" value="HELICc"/>
    <property type="match status" value="1"/>
</dbReference>
<feature type="region of interest" description="Disordered" evidence="10">
    <location>
        <begin position="735"/>
        <end position="756"/>
    </location>
</feature>
<dbReference type="AlphaFoldDB" id="A0AAD5AB38"/>
<dbReference type="Gene3D" id="3.40.50.300">
    <property type="entry name" value="P-loop containing nucleotide triphosphate hydrolases"/>
    <property type="match status" value="2"/>
</dbReference>
<evidence type="ECO:0000256" key="5">
    <source>
        <dbReference type="ARBA" id="ARBA00022884"/>
    </source>
</evidence>
<evidence type="ECO:0000259" key="11">
    <source>
        <dbReference type="PROSITE" id="PS51192"/>
    </source>
</evidence>
<dbReference type="GO" id="GO:0005524">
    <property type="term" value="F:ATP binding"/>
    <property type="evidence" value="ECO:0007669"/>
    <property type="project" value="UniProtKB-UniRule"/>
</dbReference>
<comment type="function">
    <text evidence="9">RNA helicase.</text>
</comment>
<dbReference type="EC" id="3.6.4.13" evidence="9"/>
<evidence type="ECO:0000256" key="8">
    <source>
        <dbReference type="RuleBase" id="RU000492"/>
    </source>
</evidence>
<comment type="domain">
    <text evidence="9">The Q motif is unique to and characteristic of the DEAD box family of RNA helicases and controls ATP binding and hydrolysis.</text>
</comment>
<dbReference type="InterPro" id="IPR027417">
    <property type="entry name" value="P-loop_NTPase"/>
</dbReference>
<feature type="domain" description="DEAD-box RNA helicase Q" evidence="13">
    <location>
        <begin position="114"/>
        <end position="143"/>
    </location>
</feature>
<evidence type="ECO:0000256" key="6">
    <source>
        <dbReference type="ARBA" id="ARBA00037933"/>
    </source>
</evidence>
<dbReference type="InterPro" id="IPR000629">
    <property type="entry name" value="RNA-helicase_DEAD-box_CS"/>
</dbReference>
<keyword evidence="15" id="KW-1185">Reference proteome</keyword>
<protein>
    <recommendedName>
        <fullName evidence="9">ATP-dependent RNA helicase</fullName>
        <ecNumber evidence="9">3.6.4.13</ecNumber>
    </recommendedName>
</protein>
<evidence type="ECO:0000256" key="7">
    <source>
        <dbReference type="PROSITE-ProRule" id="PRU00552"/>
    </source>
</evidence>
<name>A0AAD5AB38_SILAS</name>
<dbReference type="PROSITE" id="PS51195">
    <property type="entry name" value="Q_MOTIF"/>
    <property type="match status" value="1"/>
</dbReference>
<dbReference type="CDD" id="cd17949">
    <property type="entry name" value="DEADc_DDX31"/>
    <property type="match status" value="1"/>
</dbReference>
<keyword evidence="3 8" id="KW-0347">Helicase</keyword>
<keyword evidence="4 8" id="KW-0067">ATP-binding</keyword>
<gene>
    <name evidence="14" type="ORF">C0J50_11386</name>
</gene>
<evidence type="ECO:0000256" key="1">
    <source>
        <dbReference type="ARBA" id="ARBA00022741"/>
    </source>
</evidence>
<dbReference type="InterPro" id="IPR011545">
    <property type="entry name" value="DEAD/DEAH_box_helicase_dom"/>
</dbReference>
<feature type="region of interest" description="Disordered" evidence="10">
    <location>
        <begin position="638"/>
        <end position="658"/>
    </location>
</feature>
<dbReference type="SMART" id="SM00487">
    <property type="entry name" value="DEXDc"/>
    <property type="match status" value="1"/>
</dbReference>
<dbReference type="Proteomes" id="UP001205998">
    <property type="component" value="Unassembled WGS sequence"/>
</dbReference>
<evidence type="ECO:0000259" key="12">
    <source>
        <dbReference type="PROSITE" id="PS51194"/>
    </source>
</evidence>
<proteinExistence type="inferred from homology"/>
<sequence length="789" mass="87227">MTTIVPVPKKSTVFSLSEYRPVAKKTANGKRKYSFGNQDYSSAKQRKPNANINTKHEDQVASKQITSPENEQEEQKGHDRPFIKTSSLFRNNPEIPDVLSPAVIQVKEKVFTSNSFQELDLHPHLVATLNKVLNISSMTSVQKKTIPVLMSGKDAVVRSQTGSGKTLAYGIPLVQSLQAVQPKIKANGPLAVVIVPTRELAQQSFQIFQKLLKPFTWIVPGVLMGGEKRKAEKARQLRKGINVLISTPGRLVDHIKNTLSIAFSAVHWLVLDEADRTLDLGFEKDLTVILNALNAASSARQTVLLSATLTEGLSRLTSISMNDPVYIQVSDVTDHSVNTLETSLTSPSPPSQQGDSYTVPDNLQQYMVVVPSKLRLVCLAAFILARCKFEQDQKVIVFISSCEAVEFLITLLSTVLCGKSSTENKQQLSISFLRLHGNMEQEERTEVFQEFSQSKTGVLLCTDVAARGLDLPQVTWIVQFNPPTSAAEYVHRVGRTARIGAQGNGLLFLTPSETAYVDVLASHNISLSEMKMEVILSTLMQDERFRGRGNWDKKKSAGAREQDMRERATVLQTDFENYVHGSAESVQAAKKALQSFVRAYTAYPSALKHIFHIRHLHLGHAAKSFGLRDAPQALSSTITDSTANGKSKKKGKGKDNKSCYPSLLPSFLSRALNTHQGQEEQLSGTIRVCLADIALFWLSHLSLAYRTDDLILPTAKLTARERVASLIRSEYTSGIQQESKSKKKRKKKKGSTEDKLNEGFAHQLLLPLVQLGAAHQLFPSGSDATREKK</sequence>
<feature type="domain" description="Helicase ATP-binding" evidence="11">
    <location>
        <begin position="146"/>
        <end position="327"/>
    </location>
</feature>
<dbReference type="Pfam" id="PF00271">
    <property type="entry name" value="Helicase_C"/>
    <property type="match status" value="1"/>
</dbReference>
<dbReference type="FunFam" id="3.40.50.300:FF:001399">
    <property type="entry name" value="RNA helicase"/>
    <property type="match status" value="1"/>
</dbReference>
<comment type="similarity">
    <text evidence="6">Belongs to the DEAD box helicase family. DDX31/DBP7 subfamily.</text>
</comment>
<dbReference type="PROSITE" id="PS51192">
    <property type="entry name" value="HELICASE_ATP_BIND_1"/>
    <property type="match status" value="1"/>
</dbReference>
<evidence type="ECO:0000256" key="3">
    <source>
        <dbReference type="ARBA" id="ARBA00022806"/>
    </source>
</evidence>
<dbReference type="GO" id="GO:0003723">
    <property type="term" value="F:RNA binding"/>
    <property type="evidence" value="ECO:0007669"/>
    <property type="project" value="UniProtKB-UniRule"/>
</dbReference>
<dbReference type="GO" id="GO:0005634">
    <property type="term" value="C:nucleus"/>
    <property type="evidence" value="ECO:0007669"/>
    <property type="project" value="UniProtKB-ARBA"/>
</dbReference>
<feature type="region of interest" description="Disordered" evidence="10">
    <location>
        <begin position="20"/>
        <end position="84"/>
    </location>
</feature>
<evidence type="ECO:0000313" key="15">
    <source>
        <dbReference type="Proteomes" id="UP001205998"/>
    </source>
</evidence>
<evidence type="ECO:0000256" key="2">
    <source>
        <dbReference type="ARBA" id="ARBA00022801"/>
    </source>
</evidence>
<evidence type="ECO:0000256" key="9">
    <source>
        <dbReference type="RuleBase" id="RU365068"/>
    </source>
</evidence>
<evidence type="ECO:0000259" key="13">
    <source>
        <dbReference type="PROSITE" id="PS51195"/>
    </source>
</evidence>
<keyword evidence="1 8" id="KW-0547">Nucleotide-binding</keyword>
<keyword evidence="2 8" id="KW-0378">Hydrolase</keyword>
<dbReference type="CDD" id="cd18787">
    <property type="entry name" value="SF2_C_DEAD"/>
    <property type="match status" value="1"/>
</dbReference>
<dbReference type="GO" id="GO:0003724">
    <property type="term" value="F:RNA helicase activity"/>
    <property type="evidence" value="ECO:0007669"/>
    <property type="project" value="UniProtKB-EC"/>
</dbReference>
<keyword evidence="5 9" id="KW-0694">RNA-binding</keyword>
<comment type="caution">
    <text evidence="14">The sequence shown here is derived from an EMBL/GenBank/DDBJ whole genome shotgun (WGS) entry which is preliminary data.</text>
</comment>
<accession>A0AAD5AB38</accession>
<dbReference type="GO" id="GO:0016787">
    <property type="term" value="F:hydrolase activity"/>
    <property type="evidence" value="ECO:0007669"/>
    <property type="project" value="UniProtKB-KW"/>
</dbReference>
<reference evidence="14" key="1">
    <citation type="submission" date="2018-07" db="EMBL/GenBank/DDBJ databases">
        <title>Comparative genomics of catfishes provides insights into carnivory and benthic adaptation.</title>
        <authorList>
            <person name="Zhang Y."/>
            <person name="Wang D."/>
            <person name="Peng Z."/>
            <person name="Zheng S."/>
            <person name="Shao F."/>
            <person name="Tao W."/>
        </authorList>
    </citation>
    <scope>NUCLEOTIDE SEQUENCE</scope>
    <source>
        <strain evidence="14">Chongqing</strain>
    </source>
</reference>
<feature type="short sequence motif" description="Q motif" evidence="7">
    <location>
        <begin position="114"/>
        <end position="143"/>
    </location>
</feature>
<dbReference type="InterPro" id="IPR001650">
    <property type="entry name" value="Helicase_C-like"/>
</dbReference>
<dbReference type="Pfam" id="PF00270">
    <property type="entry name" value="DEAD"/>
    <property type="match status" value="1"/>
</dbReference>
<dbReference type="InterPro" id="IPR025313">
    <property type="entry name" value="SPB4-like_CTE"/>
</dbReference>
<organism evidence="14 15">
    <name type="scientific">Silurus asotus</name>
    <name type="common">Amur catfish</name>
    <name type="synonym">Parasilurus asotus</name>
    <dbReference type="NCBI Taxonomy" id="30991"/>
    <lineage>
        <taxon>Eukaryota</taxon>
        <taxon>Metazoa</taxon>
        <taxon>Chordata</taxon>
        <taxon>Craniata</taxon>
        <taxon>Vertebrata</taxon>
        <taxon>Euteleostomi</taxon>
        <taxon>Actinopterygii</taxon>
        <taxon>Neopterygii</taxon>
        <taxon>Teleostei</taxon>
        <taxon>Ostariophysi</taxon>
        <taxon>Siluriformes</taxon>
        <taxon>Siluridae</taxon>
        <taxon>Silurus</taxon>
    </lineage>
</organism>
<dbReference type="PANTHER" id="PTHR24031">
    <property type="entry name" value="RNA HELICASE"/>
    <property type="match status" value="1"/>
</dbReference>
<comment type="catalytic activity">
    <reaction evidence="9">
        <text>ATP + H2O = ADP + phosphate + H(+)</text>
        <dbReference type="Rhea" id="RHEA:13065"/>
        <dbReference type="ChEBI" id="CHEBI:15377"/>
        <dbReference type="ChEBI" id="CHEBI:15378"/>
        <dbReference type="ChEBI" id="CHEBI:30616"/>
        <dbReference type="ChEBI" id="CHEBI:43474"/>
        <dbReference type="ChEBI" id="CHEBI:456216"/>
        <dbReference type="EC" id="3.6.4.13"/>
    </reaction>
</comment>
<dbReference type="EMBL" id="MU563244">
    <property type="protein sequence ID" value="KAI5613026.1"/>
    <property type="molecule type" value="Genomic_DNA"/>
</dbReference>
<feature type="compositionally biased region" description="Basic and acidic residues" evidence="10">
    <location>
        <begin position="73"/>
        <end position="82"/>
    </location>
</feature>
<dbReference type="InterPro" id="IPR014014">
    <property type="entry name" value="RNA_helicase_DEAD_Q_motif"/>
</dbReference>
<dbReference type="PROSITE" id="PS51194">
    <property type="entry name" value="HELICASE_CTER"/>
    <property type="match status" value="1"/>
</dbReference>
<dbReference type="InterPro" id="IPR014001">
    <property type="entry name" value="Helicase_ATP-bd"/>
</dbReference>
<evidence type="ECO:0000313" key="14">
    <source>
        <dbReference type="EMBL" id="KAI5613026.1"/>
    </source>
</evidence>
<dbReference type="SMART" id="SM01178">
    <property type="entry name" value="DUF4217"/>
    <property type="match status" value="1"/>
</dbReference>
<dbReference type="SUPFAM" id="SSF52540">
    <property type="entry name" value="P-loop containing nucleoside triphosphate hydrolases"/>
    <property type="match status" value="1"/>
</dbReference>
<feature type="compositionally biased region" description="Polar residues" evidence="10">
    <location>
        <begin position="35"/>
        <end position="53"/>
    </location>
</feature>
<dbReference type="PROSITE" id="PS00039">
    <property type="entry name" value="DEAD_ATP_HELICASE"/>
    <property type="match status" value="1"/>
</dbReference>
<evidence type="ECO:0000256" key="4">
    <source>
        <dbReference type="ARBA" id="ARBA00022840"/>
    </source>
</evidence>